<feature type="region of interest" description="Disordered" evidence="3">
    <location>
        <begin position="324"/>
        <end position="364"/>
    </location>
</feature>
<keyword evidence="6" id="KW-1185">Reference proteome</keyword>
<sequence length="364" mass="41163">MAHGDYNADFTAKSWAWTRDVNKFLEQLSGLVFSGGCGLNDAAIADGFNNALVLYPKPHLREHDLFVDHHVSAERHCVLVAASNPIALAMRLCLPIIKDGQFSDLETESRSVVVDDVAKMFAEKFPEIHSAFKEEQMMMMRSPSPASVDGQDNFMETETEFDSGNLMTDEDMKFIVQITDEPTTDMQEDHMYPEETFTVIGNINANHRGKTYSLGQAQAYRKLPAPASLTVDWPETILIGQVLRLLSVYILPYRGEAEIVVFAASAKHKLYEEMKNQAICIRVDLPSQTMLFLSTKRDRRFIGALFRRHIPPFMFNKSLDRQQALQGVPKEEPDTDDTKSDVRTTDCVMRDEEVEKPEGTSNQN</sequence>
<evidence type="ECO:0000313" key="5">
    <source>
        <dbReference type="EMBL" id="EXB28910.1"/>
    </source>
</evidence>
<dbReference type="AlphaFoldDB" id="W9QY80"/>
<dbReference type="Pfam" id="PF11265">
    <property type="entry name" value="Med25_VWA"/>
    <property type="match status" value="1"/>
</dbReference>
<proteinExistence type="inferred from homology"/>
<dbReference type="GO" id="GO:0045944">
    <property type="term" value="P:positive regulation of transcription by RNA polymerase II"/>
    <property type="evidence" value="ECO:0007669"/>
    <property type="project" value="TreeGrafter"/>
</dbReference>
<comment type="similarity">
    <text evidence="1">Belongs to the Mediator complex subunit 25 family.</text>
</comment>
<evidence type="ECO:0000256" key="1">
    <source>
        <dbReference type="ARBA" id="ARBA00009102"/>
    </source>
</evidence>
<dbReference type="GO" id="GO:0016592">
    <property type="term" value="C:mediator complex"/>
    <property type="evidence" value="ECO:0007669"/>
    <property type="project" value="TreeGrafter"/>
</dbReference>
<accession>W9QY80</accession>
<dbReference type="PANTHER" id="PTHR12433:SF12">
    <property type="entry name" value="MEDIATOR OF RNA POLYMERASE II TRANSCRIPTION SUBUNIT 25"/>
    <property type="match status" value="1"/>
</dbReference>
<protein>
    <recommendedName>
        <fullName evidence="2">Mediator of RNA polymerase II transcription subunit 25</fullName>
    </recommendedName>
</protein>
<name>W9QY80_9ROSA</name>
<feature type="compositionally biased region" description="Basic and acidic residues" evidence="3">
    <location>
        <begin position="329"/>
        <end position="358"/>
    </location>
</feature>
<evidence type="ECO:0000313" key="6">
    <source>
        <dbReference type="Proteomes" id="UP000030645"/>
    </source>
</evidence>
<dbReference type="EMBL" id="KE343425">
    <property type="protein sequence ID" value="EXB28910.1"/>
    <property type="molecule type" value="Genomic_DNA"/>
</dbReference>
<dbReference type="InterPro" id="IPR021419">
    <property type="entry name" value="Mediator_Med25_VWA"/>
</dbReference>
<gene>
    <name evidence="5" type="ORF">L484_012669</name>
</gene>
<feature type="domain" description="Mediator of RNA polymerase II transcription subunit 25 von Willebrand factor type A" evidence="4">
    <location>
        <begin position="12"/>
        <end position="90"/>
    </location>
</feature>
<dbReference type="Proteomes" id="UP000030645">
    <property type="component" value="Unassembled WGS sequence"/>
</dbReference>
<organism evidence="5 6">
    <name type="scientific">Morus notabilis</name>
    <dbReference type="NCBI Taxonomy" id="981085"/>
    <lineage>
        <taxon>Eukaryota</taxon>
        <taxon>Viridiplantae</taxon>
        <taxon>Streptophyta</taxon>
        <taxon>Embryophyta</taxon>
        <taxon>Tracheophyta</taxon>
        <taxon>Spermatophyta</taxon>
        <taxon>Magnoliopsida</taxon>
        <taxon>eudicotyledons</taxon>
        <taxon>Gunneridae</taxon>
        <taxon>Pentapetalae</taxon>
        <taxon>rosids</taxon>
        <taxon>fabids</taxon>
        <taxon>Rosales</taxon>
        <taxon>Moraceae</taxon>
        <taxon>Moreae</taxon>
        <taxon>Morus</taxon>
    </lineage>
</organism>
<evidence type="ECO:0000256" key="3">
    <source>
        <dbReference type="SAM" id="MobiDB-lite"/>
    </source>
</evidence>
<dbReference type="PANTHER" id="PTHR12433">
    <property type="entry name" value="MEDIATOR OF RNA POLYMERASE II TRANSCRIPTION SUBUNIT 25"/>
    <property type="match status" value="1"/>
</dbReference>
<evidence type="ECO:0000259" key="4">
    <source>
        <dbReference type="Pfam" id="PF11265"/>
    </source>
</evidence>
<evidence type="ECO:0000256" key="2">
    <source>
        <dbReference type="ARBA" id="ARBA00019694"/>
    </source>
</evidence>
<reference evidence="6" key="1">
    <citation type="submission" date="2013-01" db="EMBL/GenBank/DDBJ databases">
        <title>Draft Genome Sequence of a Mulberry Tree, Morus notabilis C.K. Schneid.</title>
        <authorList>
            <person name="He N."/>
            <person name="Zhao S."/>
        </authorList>
    </citation>
    <scope>NUCLEOTIDE SEQUENCE</scope>
</reference>
<dbReference type="STRING" id="981085.W9QY80"/>
<dbReference type="GO" id="GO:0005667">
    <property type="term" value="C:transcription regulator complex"/>
    <property type="evidence" value="ECO:0007669"/>
    <property type="project" value="TreeGrafter"/>
</dbReference>